<evidence type="ECO:0000313" key="3">
    <source>
        <dbReference type="Proteomes" id="UP001158576"/>
    </source>
</evidence>
<evidence type="ECO:0000256" key="1">
    <source>
        <dbReference type="SAM" id="SignalP"/>
    </source>
</evidence>
<protein>
    <submittedName>
        <fullName evidence="2">Oidioi.mRNA.OKI2018_I69.PAR.g9384.t1.cds</fullName>
    </submittedName>
</protein>
<sequence length="377" mass="43041">MMNTALSFLFFGFSRALTVWPKEYLTTRHLEGSQIEDFFSSSYEYEEYESETEMNDFLRKKKKKKNFPEPTIPPTLEERACNPNWEDWQDVEGYSCQEHEDKGWCEKDGSFGPEWVEQWGPFSRLAGDEDFNALGCPQCGCIEAGAKYGDPHFHIKGKDFLQADLCFDIDGQPGGVLRLVEDFDSGLIVDGLLFRPDEDSNATYFEQIRVTSPNGVTISFDIYGWHVESTEGLSPSYSWDRKSTKFGDVYISLPEHYPQGKRVILGIENGPVLRLETANNHENVNFRFEDSTGISDNLGGVIGVFMPLGAYQILTKDPFSMAEEGVVLVNFEEEEVYEEVFFHRHNRDKNCWTIPKDKAATFVGKVISTANIYKRNA</sequence>
<accession>A0ABN7RPC6</accession>
<gene>
    <name evidence="2" type="ORF">OKIOD_LOCUS942</name>
</gene>
<name>A0ABN7RPC6_OIKDI</name>
<evidence type="ECO:0000313" key="2">
    <source>
        <dbReference type="EMBL" id="CAG5079821.1"/>
    </source>
</evidence>
<keyword evidence="1" id="KW-0732">Signal</keyword>
<feature type="chain" id="PRO_5045037386" evidence="1">
    <location>
        <begin position="17"/>
        <end position="377"/>
    </location>
</feature>
<feature type="signal peptide" evidence="1">
    <location>
        <begin position="1"/>
        <end position="16"/>
    </location>
</feature>
<proteinExistence type="predicted"/>
<organism evidence="2 3">
    <name type="scientific">Oikopleura dioica</name>
    <name type="common">Tunicate</name>
    <dbReference type="NCBI Taxonomy" id="34765"/>
    <lineage>
        <taxon>Eukaryota</taxon>
        <taxon>Metazoa</taxon>
        <taxon>Chordata</taxon>
        <taxon>Tunicata</taxon>
        <taxon>Appendicularia</taxon>
        <taxon>Copelata</taxon>
        <taxon>Oikopleuridae</taxon>
        <taxon>Oikopleura</taxon>
    </lineage>
</organism>
<reference evidence="2 3" key="1">
    <citation type="submission" date="2021-04" db="EMBL/GenBank/DDBJ databases">
        <authorList>
            <person name="Bliznina A."/>
        </authorList>
    </citation>
    <scope>NUCLEOTIDE SEQUENCE [LARGE SCALE GENOMIC DNA]</scope>
</reference>
<dbReference type="EMBL" id="OU015568">
    <property type="protein sequence ID" value="CAG5079821.1"/>
    <property type="molecule type" value="Genomic_DNA"/>
</dbReference>
<keyword evidence="3" id="KW-1185">Reference proteome</keyword>
<dbReference type="Proteomes" id="UP001158576">
    <property type="component" value="Chromosome PAR"/>
</dbReference>